<feature type="compositionally biased region" description="Low complexity" evidence="1">
    <location>
        <begin position="9"/>
        <end position="18"/>
    </location>
</feature>
<feature type="compositionally biased region" description="Polar residues" evidence="1">
    <location>
        <begin position="32"/>
        <end position="41"/>
    </location>
</feature>
<organism evidence="2 3">
    <name type="scientific">Laccaria amethystina LaAM-08-1</name>
    <dbReference type="NCBI Taxonomy" id="1095629"/>
    <lineage>
        <taxon>Eukaryota</taxon>
        <taxon>Fungi</taxon>
        <taxon>Dikarya</taxon>
        <taxon>Basidiomycota</taxon>
        <taxon>Agaricomycotina</taxon>
        <taxon>Agaricomycetes</taxon>
        <taxon>Agaricomycetidae</taxon>
        <taxon>Agaricales</taxon>
        <taxon>Agaricineae</taxon>
        <taxon>Hydnangiaceae</taxon>
        <taxon>Laccaria</taxon>
    </lineage>
</organism>
<reference evidence="3" key="2">
    <citation type="submission" date="2015-01" db="EMBL/GenBank/DDBJ databases">
        <title>Evolutionary Origins and Diversification of the Mycorrhizal Mutualists.</title>
        <authorList>
            <consortium name="DOE Joint Genome Institute"/>
            <consortium name="Mycorrhizal Genomics Consortium"/>
            <person name="Kohler A."/>
            <person name="Kuo A."/>
            <person name="Nagy L.G."/>
            <person name="Floudas D."/>
            <person name="Copeland A."/>
            <person name="Barry K.W."/>
            <person name="Cichocki N."/>
            <person name="Veneault-Fourrey C."/>
            <person name="LaButti K."/>
            <person name="Lindquist E.A."/>
            <person name="Lipzen A."/>
            <person name="Lundell T."/>
            <person name="Morin E."/>
            <person name="Murat C."/>
            <person name="Riley R."/>
            <person name="Ohm R."/>
            <person name="Sun H."/>
            <person name="Tunlid A."/>
            <person name="Henrissat B."/>
            <person name="Grigoriev I.V."/>
            <person name="Hibbett D.S."/>
            <person name="Martin F."/>
        </authorList>
    </citation>
    <scope>NUCLEOTIDE SEQUENCE [LARGE SCALE GENOMIC DNA]</scope>
    <source>
        <strain evidence="3">LaAM-08-1</strain>
    </source>
</reference>
<dbReference type="AlphaFoldDB" id="A0A0C9WWL9"/>
<evidence type="ECO:0000256" key="1">
    <source>
        <dbReference type="SAM" id="MobiDB-lite"/>
    </source>
</evidence>
<dbReference type="EMBL" id="KN838856">
    <property type="protein sequence ID" value="KIJ93233.1"/>
    <property type="molecule type" value="Genomic_DNA"/>
</dbReference>
<evidence type="ECO:0000313" key="3">
    <source>
        <dbReference type="Proteomes" id="UP000054477"/>
    </source>
</evidence>
<feature type="region of interest" description="Disordered" evidence="1">
    <location>
        <begin position="1"/>
        <end position="167"/>
    </location>
</feature>
<name>A0A0C9WWL9_9AGAR</name>
<dbReference type="HOGENOM" id="CLU_1594808_0_0_1"/>
<gene>
    <name evidence="2" type="ORF">K443DRAFT_13002</name>
</gene>
<feature type="compositionally biased region" description="Basic residues" evidence="1">
    <location>
        <begin position="74"/>
        <end position="83"/>
    </location>
</feature>
<keyword evidence="3" id="KW-1185">Reference proteome</keyword>
<accession>A0A0C9WWL9</accession>
<sequence length="167" mass="18450">MVDSDALDTTTTKPQTTTRSWLWPMGRLTQLDDPTTTAQQCTTNPPGPTPTNGDDSPRMAKMAQHHTPQTAHTAHNHRPRTGMRPHPTNREHGPRPAPTNINDGPQPPPTDGDDRPRPHPTNGGHGPPPPQHQHPRQHIMTPHERRTQRSTTTHNSDAGPFNIINVS</sequence>
<proteinExistence type="predicted"/>
<dbReference type="Proteomes" id="UP000054477">
    <property type="component" value="Unassembled WGS sequence"/>
</dbReference>
<reference evidence="2 3" key="1">
    <citation type="submission" date="2014-04" db="EMBL/GenBank/DDBJ databases">
        <authorList>
            <consortium name="DOE Joint Genome Institute"/>
            <person name="Kuo A."/>
            <person name="Kohler A."/>
            <person name="Nagy L.G."/>
            <person name="Floudas D."/>
            <person name="Copeland A."/>
            <person name="Barry K.W."/>
            <person name="Cichocki N."/>
            <person name="Veneault-Fourrey C."/>
            <person name="LaButti K."/>
            <person name="Lindquist E.A."/>
            <person name="Lipzen A."/>
            <person name="Lundell T."/>
            <person name="Morin E."/>
            <person name="Murat C."/>
            <person name="Sun H."/>
            <person name="Tunlid A."/>
            <person name="Henrissat B."/>
            <person name="Grigoriev I.V."/>
            <person name="Hibbett D.S."/>
            <person name="Martin F."/>
            <person name="Nordberg H.P."/>
            <person name="Cantor M.N."/>
            <person name="Hua S.X."/>
        </authorList>
    </citation>
    <scope>NUCLEOTIDE SEQUENCE [LARGE SCALE GENOMIC DNA]</scope>
    <source>
        <strain evidence="2 3">LaAM-08-1</strain>
    </source>
</reference>
<evidence type="ECO:0000313" key="2">
    <source>
        <dbReference type="EMBL" id="KIJ93233.1"/>
    </source>
</evidence>
<protein>
    <submittedName>
        <fullName evidence="2">Uncharacterized protein</fullName>
    </submittedName>
</protein>